<keyword evidence="1" id="KW-1133">Transmembrane helix</keyword>
<dbReference type="InterPro" id="IPR000182">
    <property type="entry name" value="GNAT_dom"/>
</dbReference>
<feature type="domain" description="N-acetyltransferase" evidence="2">
    <location>
        <begin position="1"/>
        <end position="168"/>
    </location>
</feature>
<gene>
    <name evidence="3" type="ORF">SAMN02910429_00932</name>
</gene>
<dbReference type="InterPro" id="IPR016181">
    <property type="entry name" value="Acyl_CoA_acyltransferase"/>
</dbReference>
<dbReference type="Gene3D" id="3.40.630.30">
    <property type="match status" value="1"/>
</dbReference>
<dbReference type="OrthoDB" id="307526at2"/>
<protein>
    <submittedName>
        <fullName evidence="3">Ribosomal protein S18 acetylase RimI</fullName>
    </submittedName>
</protein>
<dbReference type="AlphaFoldDB" id="A0A1H9RNR4"/>
<evidence type="ECO:0000256" key="1">
    <source>
        <dbReference type="SAM" id="Phobius"/>
    </source>
</evidence>
<keyword evidence="1" id="KW-0472">Membrane</keyword>
<dbReference type="PROSITE" id="PS51186">
    <property type="entry name" value="GNAT"/>
    <property type="match status" value="1"/>
</dbReference>
<dbReference type="CDD" id="cd04301">
    <property type="entry name" value="NAT_SF"/>
    <property type="match status" value="1"/>
</dbReference>
<dbReference type="GO" id="GO:0005840">
    <property type="term" value="C:ribosome"/>
    <property type="evidence" value="ECO:0007669"/>
    <property type="project" value="UniProtKB-KW"/>
</dbReference>
<dbReference type="RefSeq" id="WP_022748431.1">
    <property type="nucleotide sequence ID" value="NZ_FOGW01000009.1"/>
</dbReference>
<evidence type="ECO:0000313" key="3">
    <source>
        <dbReference type="EMBL" id="SER74470.1"/>
    </source>
</evidence>
<name>A0A1H9RNR4_9FIRM</name>
<dbReference type="Pfam" id="PF13673">
    <property type="entry name" value="Acetyltransf_10"/>
    <property type="match status" value="1"/>
</dbReference>
<evidence type="ECO:0000259" key="2">
    <source>
        <dbReference type="PROSITE" id="PS51186"/>
    </source>
</evidence>
<accession>A0A1H9RNR4</accession>
<sequence>MITRMFNPNEARMAVRFARDVYQLTFNENYESVINKDFFMEYADEEQIARQVSTGDVVVFGTVNPFGEIMAVAAIDAYNYITMLLVAPKYTNMGIGKQLLANIEEFVKRRPINDCIKINLTRTNLINYFLSKRFYVVQDNSGMCYPFIRLYKPLISNPGNIIYQKKPVDWKIFTIELIGVFLVLIFLVLFAILL</sequence>
<keyword evidence="4" id="KW-1185">Reference proteome</keyword>
<reference evidence="4" key="1">
    <citation type="submission" date="2016-10" db="EMBL/GenBank/DDBJ databases">
        <authorList>
            <person name="Varghese N."/>
            <person name="Submissions S."/>
        </authorList>
    </citation>
    <scope>NUCLEOTIDE SEQUENCE [LARGE SCALE GENOMIC DNA]</scope>
    <source>
        <strain evidence="4">S1b</strain>
    </source>
</reference>
<dbReference type="SUPFAM" id="SSF55729">
    <property type="entry name" value="Acyl-CoA N-acyltransferases (Nat)"/>
    <property type="match status" value="1"/>
</dbReference>
<feature type="transmembrane region" description="Helical" evidence="1">
    <location>
        <begin position="172"/>
        <end position="193"/>
    </location>
</feature>
<dbReference type="Proteomes" id="UP000182471">
    <property type="component" value="Unassembled WGS sequence"/>
</dbReference>
<keyword evidence="3" id="KW-0689">Ribosomal protein</keyword>
<dbReference type="GO" id="GO:0016747">
    <property type="term" value="F:acyltransferase activity, transferring groups other than amino-acyl groups"/>
    <property type="evidence" value="ECO:0007669"/>
    <property type="project" value="InterPro"/>
</dbReference>
<keyword evidence="1" id="KW-0812">Transmembrane</keyword>
<proteinExistence type="predicted"/>
<keyword evidence="3" id="KW-0687">Ribonucleoprotein</keyword>
<evidence type="ECO:0000313" key="4">
    <source>
        <dbReference type="Proteomes" id="UP000182471"/>
    </source>
</evidence>
<dbReference type="EMBL" id="FOGW01000009">
    <property type="protein sequence ID" value="SER74470.1"/>
    <property type="molecule type" value="Genomic_DNA"/>
</dbReference>
<organism evidence="3 4">
    <name type="scientific">Lachnobacterium bovis</name>
    <dbReference type="NCBI Taxonomy" id="140626"/>
    <lineage>
        <taxon>Bacteria</taxon>
        <taxon>Bacillati</taxon>
        <taxon>Bacillota</taxon>
        <taxon>Clostridia</taxon>
        <taxon>Lachnospirales</taxon>
        <taxon>Lachnospiraceae</taxon>
        <taxon>Lachnobacterium</taxon>
    </lineage>
</organism>